<dbReference type="STRING" id="197479.BFW38_12420"/>
<evidence type="ECO:0000256" key="1">
    <source>
        <dbReference type="ARBA" id="ARBA00022723"/>
    </source>
</evidence>
<reference evidence="4 5" key="1">
    <citation type="submission" date="2016-08" db="EMBL/GenBank/DDBJ databases">
        <authorList>
            <person name="Seilhamer J.J."/>
        </authorList>
    </citation>
    <scope>NUCLEOTIDE SEQUENCE [LARGE SCALE GENOMIC DNA]</scope>
    <source>
        <strain evidence="4 5">PH27A</strain>
    </source>
</reference>
<dbReference type="EMBL" id="MDTQ01000001">
    <property type="protein sequence ID" value="ODC04213.1"/>
    <property type="molecule type" value="Genomic_DNA"/>
</dbReference>
<keyword evidence="5" id="KW-1185">Reference proteome</keyword>
<dbReference type="Pfam" id="PF06155">
    <property type="entry name" value="GBBH-like_N"/>
    <property type="match status" value="1"/>
</dbReference>
<dbReference type="PANTHER" id="PTHR35303:SF5">
    <property type="entry name" value="OS02G0197800 PROTEIN"/>
    <property type="match status" value="1"/>
</dbReference>
<gene>
    <name evidence="4" type="ORF">BFW38_12420</name>
</gene>
<sequence length="127" mass="14311">MVKTSVPTSVDYQQQERRLVLTYADGHAYTLSAEFLRVMSPSAEVKGHGQPILQTGKCEVKIWQIEPVGRYALKLSFDDGHDTGLYSWDYLAHLGQNQARLWQDYLAQLAEQGKSRQPSLIPLSSSD</sequence>
<dbReference type="AlphaFoldDB" id="A0A1E2VBB5"/>
<accession>A0A1E2VBB5</accession>
<dbReference type="GO" id="GO:0046872">
    <property type="term" value="F:metal ion binding"/>
    <property type="evidence" value="ECO:0007669"/>
    <property type="project" value="UniProtKB-KW"/>
</dbReference>
<keyword evidence="4" id="KW-0413">Isomerase</keyword>
<evidence type="ECO:0000313" key="5">
    <source>
        <dbReference type="Proteomes" id="UP000094291"/>
    </source>
</evidence>
<dbReference type="InterPro" id="IPR038492">
    <property type="entry name" value="GBBH-like_N_sf"/>
</dbReference>
<protein>
    <submittedName>
        <fullName evidence="4">1-(5-phosphoribosyl)-5-((5-phosphoribosylamino)methylideneamino)imidazole-4-carboxamide isomerase</fullName>
    </submittedName>
</protein>
<evidence type="ECO:0000256" key="2">
    <source>
        <dbReference type="ARBA" id="ARBA00023004"/>
    </source>
</evidence>
<dbReference type="RefSeq" id="WP_068999151.1">
    <property type="nucleotide sequence ID" value="NZ_MDTQ01000001.1"/>
</dbReference>
<evidence type="ECO:0000259" key="3">
    <source>
        <dbReference type="Pfam" id="PF06155"/>
    </source>
</evidence>
<dbReference type="PANTHER" id="PTHR35303">
    <property type="entry name" value="OS02G0197800 PROTEIN"/>
    <property type="match status" value="1"/>
</dbReference>
<dbReference type="GO" id="GO:0016853">
    <property type="term" value="F:isomerase activity"/>
    <property type="evidence" value="ECO:0007669"/>
    <property type="project" value="UniProtKB-KW"/>
</dbReference>
<keyword evidence="1" id="KW-0479">Metal-binding</keyword>
<dbReference type="InterPro" id="IPR010376">
    <property type="entry name" value="GBBH-like_N"/>
</dbReference>
<feature type="domain" description="Gamma-butyrobetaine hydroxylase-like N-terminal" evidence="3">
    <location>
        <begin position="12"/>
        <end position="91"/>
    </location>
</feature>
<dbReference type="Gene3D" id="3.30.2020.30">
    <property type="match status" value="1"/>
</dbReference>
<dbReference type="Proteomes" id="UP000094291">
    <property type="component" value="Unassembled WGS sequence"/>
</dbReference>
<organism evidence="4 5">
    <name type="scientific">Terasakiispira papahanaumokuakeensis</name>
    <dbReference type="NCBI Taxonomy" id="197479"/>
    <lineage>
        <taxon>Bacteria</taxon>
        <taxon>Pseudomonadati</taxon>
        <taxon>Pseudomonadota</taxon>
        <taxon>Gammaproteobacteria</taxon>
        <taxon>Oceanospirillales</taxon>
        <taxon>Terasakiispira</taxon>
    </lineage>
</organism>
<keyword evidence="2" id="KW-0408">Iron</keyword>
<comment type="caution">
    <text evidence="4">The sequence shown here is derived from an EMBL/GenBank/DDBJ whole genome shotgun (WGS) entry which is preliminary data.</text>
</comment>
<proteinExistence type="predicted"/>
<evidence type="ECO:0000313" key="4">
    <source>
        <dbReference type="EMBL" id="ODC04213.1"/>
    </source>
</evidence>
<dbReference type="OrthoDB" id="9794178at2"/>
<name>A0A1E2VBB5_9GAMM</name>